<name>M4SZW6_9CAUD</name>
<reference evidence="7 8" key="1">
    <citation type="submission" date="2010-11" db="EMBL/GenBank/DDBJ databases">
        <title>The Genome Sequence of Cyanophage Syn30.</title>
        <authorList>
            <consortium name="The Broad Institute Genome Sequencing Platform"/>
            <person name="Henn M.R."/>
            <person name="Sullivan M.S."/>
            <person name="Osburne M.S."/>
            <person name="Levin J."/>
            <person name="Malboeuf C."/>
            <person name="Casali M."/>
            <person name="Russ C."/>
            <person name="Lennon N."/>
            <person name="Chapman S.B."/>
            <person name="Erlich R."/>
            <person name="Young S.K."/>
            <person name="Yandava C."/>
            <person name="Zeng Q."/>
            <person name="Alvarado L."/>
            <person name="Anderson S."/>
            <person name="Berlin A."/>
            <person name="Chen Z."/>
            <person name="Freedman E."/>
            <person name="Gellesch M."/>
            <person name="Goldberg J."/>
            <person name="Green L."/>
            <person name="Griggs A."/>
            <person name="Gujja S."/>
            <person name="Heilman E.R."/>
            <person name="Heiman D."/>
            <person name="Hollinger A."/>
            <person name="Howarth C."/>
            <person name="Larson L."/>
            <person name="Mehta T."/>
            <person name="Pearson M."/>
            <person name="Roberts A."/>
            <person name="Ryan E."/>
            <person name="Saif S."/>
            <person name="Shea T."/>
            <person name="Shenoy N."/>
            <person name="Sisk P."/>
            <person name="Stolte C."/>
            <person name="Sykes S."/>
            <person name="White J."/>
            <person name="Yu Q."/>
            <person name="Coleman M.L."/>
            <person name="Huang K.H."/>
            <person name="Weigele P.R."/>
            <person name="DeFrancesco A.S."/>
            <person name="Kern S.E."/>
            <person name="Thompson L.R."/>
            <person name="Fu R."/>
            <person name="Hombeck B."/>
            <person name="Chisholm S.W."/>
            <person name="Haas B."/>
            <person name="Nusbaum C."/>
            <person name="Birren B."/>
        </authorList>
    </citation>
    <scope>NUCLEOTIDE SEQUENCE [LARGE SCALE GENOMIC DNA]</scope>
    <source>
        <strain evidence="7 8">Syn30</strain>
    </source>
</reference>
<dbReference type="GeneID" id="15312204"/>
<accession>M4SZW6</accession>
<keyword evidence="3" id="KW-0511">Multifunctional enzyme</keyword>
<dbReference type="PROSITE" id="PS50526">
    <property type="entry name" value="RDRP_SSRNA_NEG_NONSEG"/>
    <property type="match status" value="1"/>
</dbReference>
<dbReference type="KEGG" id="vg:15312204"/>
<proteinExistence type="predicted"/>
<organism evidence="7 8">
    <name type="scientific">Synechococcus phage Syn30</name>
    <dbReference type="NCBI Taxonomy" id="536474"/>
    <lineage>
        <taxon>Viruses</taxon>
        <taxon>Duplodnaviria</taxon>
        <taxon>Heunggongvirae</taxon>
        <taxon>Uroviricota</taxon>
        <taxon>Caudoviricetes</taxon>
        <taxon>Pantevenvirales</taxon>
        <taxon>Kyanoviridae</taxon>
        <taxon>Leucotheavirus</taxon>
        <taxon>Leucotheavirus syn30</taxon>
    </lineage>
</organism>
<dbReference type="EC" id="2.7.7.48" evidence="1"/>
<evidence type="ECO:0000259" key="6">
    <source>
        <dbReference type="PROSITE" id="PS50526"/>
    </source>
</evidence>
<evidence type="ECO:0000256" key="4">
    <source>
        <dbReference type="ARBA" id="ARBA00030436"/>
    </source>
</evidence>
<dbReference type="OrthoDB" id="29377at10239"/>
<keyword evidence="8" id="KW-1185">Reference proteome</keyword>
<protein>
    <recommendedName>
        <fullName evidence="1">RNA-directed RNA polymerase</fullName>
        <ecNumber evidence="1">2.7.7.48</ecNumber>
    </recommendedName>
    <alternativeName>
        <fullName evidence="5">Replicase</fullName>
    </alternativeName>
    <alternativeName>
        <fullName evidence="4">Transcriptase</fullName>
    </alternativeName>
</protein>
<evidence type="ECO:0000256" key="5">
    <source>
        <dbReference type="ARBA" id="ARBA00031012"/>
    </source>
</evidence>
<dbReference type="GO" id="GO:0005524">
    <property type="term" value="F:ATP binding"/>
    <property type="evidence" value="ECO:0007669"/>
    <property type="project" value="InterPro"/>
</dbReference>
<gene>
    <name evidence="7" type="ORF">CPRG_00020</name>
</gene>
<dbReference type="RefSeq" id="YP_007877784.1">
    <property type="nucleotide sequence ID" value="NC_021072.1"/>
</dbReference>
<evidence type="ECO:0000256" key="3">
    <source>
        <dbReference type="ARBA" id="ARBA00023268"/>
    </source>
</evidence>
<evidence type="ECO:0000256" key="1">
    <source>
        <dbReference type="ARBA" id="ARBA00012494"/>
    </source>
</evidence>
<evidence type="ECO:0000313" key="7">
    <source>
        <dbReference type="EMBL" id="AGH56104.1"/>
    </source>
</evidence>
<dbReference type="GO" id="GO:0003968">
    <property type="term" value="F:RNA-directed RNA polymerase activity"/>
    <property type="evidence" value="ECO:0007669"/>
    <property type="project" value="UniProtKB-EC"/>
</dbReference>
<dbReference type="EMBL" id="HQ634189">
    <property type="protein sequence ID" value="AGH56104.1"/>
    <property type="molecule type" value="Genomic_DNA"/>
</dbReference>
<sequence>MFMHKLPNGNIIATQNLPRELAIKRMIDEERWCQEHREELERDSQELFDQMFGG</sequence>
<feature type="domain" description="RdRp catalytic" evidence="6">
    <location>
        <begin position="21"/>
        <end position="54"/>
    </location>
</feature>
<keyword evidence="2" id="KW-0949">S-adenosyl-L-methionine</keyword>
<dbReference type="GO" id="GO:0004482">
    <property type="term" value="F:mRNA 5'-cap (guanine-N7-)-methyltransferase activity"/>
    <property type="evidence" value="ECO:0007669"/>
    <property type="project" value="InterPro"/>
</dbReference>
<evidence type="ECO:0000313" key="8">
    <source>
        <dbReference type="Proteomes" id="UP000203676"/>
    </source>
</evidence>
<evidence type="ECO:0000256" key="2">
    <source>
        <dbReference type="ARBA" id="ARBA00022691"/>
    </source>
</evidence>
<dbReference type="InterPro" id="IPR014023">
    <property type="entry name" value="Mononeg_RNA_pol_cat"/>
</dbReference>
<dbReference type="Proteomes" id="UP000203676">
    <property type="component" value="Segment"/>
</dbReference>